<evidence type="ECO:0000259" key="4">
    <source>
        <dbReference type="Pfam" id="PF07804"/>
    </source>
</evidence>
<dbReference type="PANTHER" id="PTHR37419:SF1">
    <property type="entry name" value="SERINE_THREONINE-PROTEIN KINASE TOXIN HIPA"/>
    <property type="match status" value="1"/>
</dbReference>
<keyword evidence="2" id="KW-0808">Transferase</keyword>
<comment type="caution">
    <text evidence="6">The sequence shown here is derived from an EMBL/GenBank/DDBJ whole genome shotgun (WGS) entry which is preliminary data.</text>
</comment>
<dbReference type="Proteomes" id="UP000265419">
    <property type="component" value="Unassembled WGS sequence"/>
</dbReference>
<dbReference type="InterPro" id="IPR017508">
    <property type="entry name" value="HipA_N1"/>
</dbReference>
<gene>
    <name evidence="6" type="ORF">DWB68_01610</name>
</gene>
<evidence type="ECO:0000256" key="1">
    <source>
        <dbReference type="ARBA" id="ARBA00010164"/>
    </source>
</evidence>
<evidence type="ECO:0000313" key="6">
    <source>
        <dbReference type="EMBL" id="RII43660.1"/>
    </source>
</evidence>
<proteinExistence type="inferred from homology"/>
<dbReference type="Pfam" id="PF07804">
    <property type="entry name" value="HipA_C"/>
    <property type="match status" value="1"/>
</dbReference>
<dbReference type="NCBIfam" id="TIGR03071">
    <property type="entry name" value="couple_hipA"/>
    <property type="match status" value="1"/>
</dbReference>
<protein>
    <submittedName>
        <fullName evidence="6">Type II toxin-antitoxin system HipA family toxin</fullName>
    </submittedName>
</protein>
<keyword evidence="3" id="KW-0418">Kinase</keyword>
<dbReference type="InterPro" id="IPR012893">
    <property type="entry name" value="HipA-like_C"/>
</dbReference>
<dbReference type="Pfam" id="PF13657">
    <property type="entry name" value="Couple_hipA"/>
    <property type="match status" value="1"/>
</dbReference>
<evidence type="ECO:0000313" key="7">
    <source>
        <dbReference type="Proteomes" id="UP000265419"/>
    </source>
</evidence>
<feature type="domain" description="HipA N-terminal subdomain 1" evidence="5">
    <location>
        <begin position="15"/>
        <end position="110"/>
    </location>
</feature>
<keyword evidence="7" id="KW-1185">Reference proteome</keyword>
<evidence type="ECO:0000256" key="3">
    <source>
        <dbReference type="ARBA" id="ARBA00022777"/>
    </source>
</evidence>
<evidence type="ECO:0000256" key="2">
    <source>
        <dbReference type="ARBA" id="ARBA00022679"/>
    </source>
</evidence>
<reference evidence="6 7" key="1">
    <citation type="submission" date="2018-07" db="EMBL/GenBank/DDBJ databases">
        <title>Arthrobacter sp. nov., isolated from raw cow's milk with high bacterial count.</title>
        <authorList>
            <person name="Hahne J."/>
            <person name="Isele D."/>
            <person name="Lipski A."/>
        </authorList>
    </citation>
    <scope>NUCLEOTIDE SEQUENCE [LARGE SCALE GENOMIC DNA]</scope>
    <source>
        <strain evidence="6 7">JZ R-35</strain>
    </source>
</reference>
<evidence type="ECO:0000259" key="5">
    <source>
        <dbReference type="Pfam" id="PF13657"/>
    </source>
</evidence>
<dbReference type="GO" id="GO:0005829">
    <property type="term" value="C:cytosol"/>
    <property type="evidence" value="ECO:0007669"/>
    <property type="project" value="TreeGrafter"/>
</dbReference>
<dbReference type="EMBL" id="QQXK01000002">
    <property type="protein sequence ID" value="RII43660.1"/>
    <property type="molecule type" value="Genomic_DNA"/>
</dbReference>
<organism evidence="6 7">
    <name type="scientific">Galactobacter valiniphilus</name>
    <dbReference type="NCBI Taxonomy" id="2676122"/>
    <lineage>
        <taxon>Bacteria</taxon>
        <taxon>Bacillati</taxon>
        <taxon>Actinomycetota</taxon>
        <taxon>Actinomycetes</taxon>
        <taxon>Micrococcales</taxon>
        <taxon>Micrococcaceae</taxon>
        <taxon>Galactobacter</taxon>
    </lineage>
</organism>
<comment type="similarity">
    <text evidence="1">Belongs to the HipA Ser/Thr kinase family.</text>
</comment>
<accession>A0A399JFA5</accession>
<feature type="domain" description="HipA-like C-terminal" evidence="4">
    <location>
        <begin position="146"/>
        <end position="363"/>
    </location>
</feature>
<name>A0A399JFA5_9MICC</name>
<dbReference type="AlphaFoldDB" id="A0A399JFA5"/>
<sequence>MGRDLEDLRLVQAAEVLKRGVLAATLTRRPDGGVVLEYADDYAGPAVATTLPVGAEAVATTGGGLPAFFAGVLPEGHRLNVLRGAVKASPDDELSLLLAVGEDLPGDVQVVPAGAAPVREVDVAAVVGSAAEADFAELMQEPDLTGLAGVQAKLSASMLSTPVKWKSGEAILKIDPADHPHLVLNEAAHLEAARALRLPVADAALVEDRSGRPGLAVSRFDRVTEGGRVRRLALEDAGQVLGILPAAKYSVSSEEVVLGLAGVAKAPLIAARNLYLQFLFAWLTGNGDLHAKNVSLLEQPDGSWAVAPIYDVPCTWVYGDKSMALTVDGKAMDLRARHWAAFAAAIGLNQKAAASAQRLVLAAAAGVDWDALPCEGSVRRGAERELAARRRELE</sequence>
<dbReference type="GO" id="GO:0004674">
    <property type="term" value="F:protein serine/threonine kinase activity"/>
    <property type="evidence" value="ECO:0007669"/>
    <property type="project" value="TreeGrafter"/>
</dbReference>
<dbReference type="PANTHER" id="PTHR37419">
    <property type="entry name" value="SERINE/THREONINE-PROTEIN KINASE TOXIN HIPA"/>
    <property type="match status" value="1"/>
</dbReference>
<dbReference type="InterPro" id="IPR052028">
    <property type="entry name" value="HipA_Ser/Thr_kinase"/>
</dbReference>